<evidence type="ECO:0000259" key="6">
    <source>
        <dbReference type="PROSITE" id="PS50835"/>
    </source>
</evidence>
<dbReference type="InterPro" id="IPR015631">
    <property type="entry name" value="CD2/SLAM_rcpt"/>
</dbReference>
<reference evidence="7" key="2">
    <citation type="submission" date="2025-08" db="UniProtKB">
        <authorList>
            <consortium name="Ensembl"/>
        </authorList>
    </citation>
    <scope>IDENTIFICATION</scope>
</reference>
<dbReference type="PROSITE" id="PS50835">
    <property type="entry name" value="IG_LIKE"/>
    <property type="match status" value="1"/>
</dbReference>
<keyword evidence="4" id="KW-0325">Glycoprotein</keyword>
<keyword evidence="8" id="KW-1185">Reference proteome</keyword>
<dbReference type="PANTHER" id="PTHR12080">
    <property type="entry name" value="SIGNALING LYMPHOCYTIC ACTIVATION MOLECULE"/>
    <property type="match status" value="1"/>
</dbReference>
<comment type="subcellular location">
    <subcellularLocation>
        <location evidence="1">Membrane</location>
    </subcellularLocation>
</comment>
<proteinExistence type="predicted"/>
<dbReference type="InterPro" id="IPR036179">
    <property type="entry name" value="Ig-like_dom_sf"/>
</dbReference>
<feature type="domain" description="Ig-like" evidence="6">
    <location>
        <begin position="135"/>
        <end position="206"/>
    </location>
</feature>
<dbReference type="PANTHER" id="PTHR12080:SF18">
    <property type="entry name" value="SLAM FAMILY MEMBER 9"/>
    <property type="match status" value="1"/>
</dbReference>
<evidence type="ECO:0000256" key="3">
    <source>
        <dbReference type="ARBA" id="ARBA00023136"/>
    </source>
</evidence>
<dbReference type="GO" id="GO:0009897">
    <property type="term" value="C:external side of plasma membrane"/>
    <property type="evidence" value="ECO:0007669"/>
    <property type="project" value="TreeGrafter"/>
</dbReference>
<dbReference type="Ensembl" id="ENSGAGT00000017155.1">
    <property type="protein sequence ID" value="ENSGAGP00000015019.1"/>
    <property type="gene ID" value="ENSGAGG00000011350.1"/>
</dbReference>
<reference evidence="7" key="3">
    <citation type="submission" date="2025-09" db="UniProtKB">
        <authorList>
            <consortium name="Ensembl"/>
        </authorList>
    </citation>
    <scope>IDENTIFICATION</scope>
</reference>
<accession>A0A452HJD2</accession>
<dbReference type="Proteomes" id="UP000291020">
    <property type="component" value="Unassembled WGS sequence"/>
</dbReference>
<keyword evidence="3" id="KW-0472">Membrane</keyword>
<protein>
    <recommendedName>
        <fullName evidence="6">Ig-like domain-containing protein</fullName>
    </recommendedName>
</protein>
<feature type="signal peptide" evidence="5">
    <location>
        <begin position="1"/>
        <end position="26"/>
    </location>
</feature>
<dbReference type="Gene3D" id="2.60.40.10">
    <property type="entry name" value="Immunoglobulins"/>
    <property type="match status" value="2"/>
</dbReference>
<evidence type="ECO:0000313" key="8">
    <source>
        <dbReference type="Proteomes" id="UP000291020"/>
    </source>
</evidence>
<dbReference type="SMART" id="SM00409">
    <property type="entry name" value="IG"/>
    <property type="match status" value="1"/>
</dbReference>
<dbReference type="GO" id="GO:0042110">
    <property type="term" value="P:T cell activation"/>
    <property type="evidence" value="ECO:0007669"/>
    <property type="project" value="TreeGrafter"/>
</dbReference>
<dbReference type="InterPro" id="IPR013783">
    <property type="entry name" value="Ig-like_fold"/>
</dbReference>
<keyword evidence="2 5" id="KW-0732">Signal</keyword>
<evidence type="ECO:0000256" key="2">
    <source>
        <dbReference type="ARBA" id="ARBA00022729"/>
    </source>
</evidence>
<dbReference type="InterPro" id="IPR007110">
    <property type="entry name" value="Ig-like_dom"/>
</dbReference>
<dbReference type="InterPro" id="IPR003599">
    <property type="entry name" value="Ig_sub"/>
</dbReference>
<evidence type="ECO:0000313" key="7">
    <source>
        <dbReference type="Ensembl" id="ENSGAGP00000015019.1"/>
    </source>
</evidence>
<dbReference type="AlphaFoldDB" id="A0A452HJD2"/>
<name>A0A452HJD2_9SAUR</name>
<evidence type="ECO:0000256" key="5">
    <source>
        <dbReference type="SAM" id="SignalP"/>
    </source>
</evidence>
<evidence type="ECO:0000256" key="4">
    <source>
        <dbReference type="ARBA" id="ARBA00023180"/>
    </source>
</evidence>
<evidence type="ECO:0000256" key="1">
    <source>
        <dbReference type="ARBA" id="ARBA00004370"/>
    </source>
</evidence>
<dbReference type="SUPFAM" id="SSF48726">
    <property type="entry name" value="Immunoglobulin"/>
    <property type="match status" value="1"/>
</dbReference>
<sequence length="248" mass="28223">MLGKMVAAVTTFACLMMLSNLQTNEATEVPSNRVNGIVHGTVYLNPKQSIPEKYKQITWWFKKSLKILTKKWDQPVSYRNGSFHNKLRYHENHTLEINQLQKQDSGTFQMEVEDSQSKKSNEDIQLDVYEPIPKPSVKVTSRVNKDGWCKATLECIVAATQVTYHWCENEEDLVGNNSSTLDVALKSESDASYKCIVSNPVSEETGFIYYRSPCTWNEKNSAVPVSMARKMADSILAFGFLLLVHNWV</sequence>
<reference evidence="8" key="1">
    <citation type="journal article" date="2017" name="PLoS ONE">
        <title>The Agassiz's desert tortoise genome provides a resource for the conservation of a threatened species.</title>
        <authorList>
            <person name="Tollis M."/>
            <person name="DeNardo D.F."/>
            <person name="Cornelius J.A."/>
            <person name="Dolby G.A."/>
            <person name="Edwards T."/>
            <person name="Henen B.T."/>
            <person name="Karl A.E."/>
            <person name="Murphy R.W."/>
            <person name="Kusumi K."/>
        </authorList>
    </citation>
    <scope>NUCLEOTIDE SEQUENCE [LARGE SCALE GENOMIC DNA]</scope>
</reference>
<dbReference type="STRING" id="38772.ENSGAGP00000015019"/>
<organism evidence="7 8">
    <name type="scientific">Gopherus agassizii</name>
    <name type="common">Agassiz's desert tortoise</name>
    <dbReference type="NCBI Taxonomy" id="38772"/>
    <lineage>
        <taxon>Eukaryota</taxon>
        <taxon>Metazoa</taxon>
        <taxon>Chordata</taxon>
        <taxon>Craniata</taxon>
        <taxon>Vertebrata</taxon>
        <taxon>Euteleostomi</taxon>
        <taxon>Archelosauria</taxon>
        <taxon>Testudinata</taxon>
        <taxon>Testudines</taxon>
        <taxon>Cryptodira</taxon>
        <taxon>Durocryptodira</taxon>
        <taxon>Testudinoidea</taxon>
        <taxon>Testudinidae</taxon>
        <taxon>Gopherus</taxon>
    </lineage>
</organism>
<feature type="chain" id="PRO_5019270576" description="Ig-like domain-containing protein" evidence="5">
    <location>
        <begin position="27"/>
        <end position="248"/>
    </location>
</feature>